<dbReference type="Pfam" id="PF05362">
    <property type="entry name" value="Lon_C"/>
    <property type="match status" value="1"/>
</dbReference>
<dbReference type="Gene3D" id="3.30.230.10">
    <property type="match status" value="1"/>
</dbReference>
<evidence type="ECO:0000256" key="2">
    <source>
        <dbReference type="PROSITE-ProRule" id="PRU01122"/>
    </source>
</evidence>
<evidence type="ECO:0000313" key="5">
    <source>
        <dbReference type="Proteomes" id="UP000553706"/>
    </source>
</evidence>
<dbReference type="Pfam" id="PF20437">
    <property type="entry name" value="LonC_helical"/>
    <property type="match status" value="1"/>
</dbReference>
<evidence type="ECO:0000259" key="3">
    <source>
        <dbReference type="PROSITE" id="PS51786"/>
    </source>
</evidence>
<dbReference type="GO" id="GO:0006508">
    <property type="term" value="P:proteolysis"/>
    <property type="evidence" value="ECO:0007669"/>
    <property type="project" value="UniProtKB-KW"/>
</dbReference>
<dbReference type="PROSITE" id="PS51786">
    <property type="entry name" value="LON_PROTEOLYTIC"/>
    <property type="match status" value="1"/>
</dbReference>
<dbReference type="GO" id="GO:0030163">
    <property type="term" value="P:protein catabolic process"/>
    <property type="evidence" value="ECO:0007669"/>
    <property type="project" value="InterPro"/>
</dbReference>
<comment type="catalytic activity">
    <reaction evidence="2">
        <text>Hydrolysis of proteins in presence of ATP.</text>
        <dbReference type="EC" id="3.4.21.53"/>
    </reaction>
</comment>
<dbReference type="InterPro" id="IPR046844">
    <property type="entry name" value="Lon-like_helical"/>
</dbReference>
<dbReference type="GO" id="GO:0004252">
    <property type="term" value="F:serine-type endopeptidase activity"/>
    <property type="evidence" value="ECO:0007669"/>
    <property type="project" value="UniProtKB-UniRule"/>
</dbReference>
<dbReference type="Pfam" id="PF13654">
    <property type="entry name" value="AAA_32"/>
    <property type="match status" value="1"/>
</dbReference>
<protein>
    <recommendedName>
        <fullName evidence="2">endopeptidase La</fullName>
        <ecNumber evidence="2">3.4.21.53</ecNumber>
    </recommendedName>
</protein>
<dbReference type="InterPro" id="IPR046843">
    <property type="entry name" value="LonB_AAA-LID"/>
</dbReference>
<dbReference type="Gene3D" id="1.10.8.60">
    <property type="match status" value="1"/>
</dbReference>
<proteinExistence type="inferred from homology"/>
<dbReference type="RefSeq" id="WP_183266934.1">
    <property type="nucleotide sequence ID" value="NZ_JACHFJ010000010.1"/>
</dbReference>
<dbReference type="InterPro" id="IPR008269">
    <property type="entry name" value="Lon_proteolytic"/>
</dbReference>
<evidence type="ECO:0000313" key="4">
    <source>
        <dbReference type="EMBL" id="MBB5373921.1"/>
    </source>
</evidence>
<evidence type="ECO:0000256" key="1">
    <source>
        <dbReference type="ARBA" id="ARBA00022670"/>
    </source>
</evidence>
<name>A0A840VQP8_9PROT</name>
<feature type="active site" evidence="2">
    <location>
        <position position="657"/>
    </location>
</feature>
<dbReference type="Proteomes" id="UP000553706">
    <property type="component" value="Unassembled WGS sequence"/>
</dbReference>
<dbReference type="GO" id="GO:0005524">
    <property type="term" value="F:ATP binding"/>
    <property type="evidence" value="ECO:0007669"/>
    <property type="project" value="InterPro"/>
</dbReference>
<dbReference type="EC" id="3.4.21.53" evidence="2"/>
<dbReference type="Pfam" id="PF20436">
    <property type="entry name" value="LonB_AAA-LID"/>
    <property type="match status" value="1"/>
</dbReference>
<keyword evidence="1 2" id="KW-0645">Protease</keyword>
<keyword evidence="2" id="KW-0720">Serine protease</keyword>
<keyword evidence="2" id="KW-0378">Hydrolase</keyword>
<gene>
    <name evidence="4" type="ORF">HNP71_002188</name>
</gene>
<dbReference type="EMBL" id="JACHFJ010000010">
    <property type="protein sequence ID" value="MBB5373921.1"/>
    <property type="molecule type" value="Genomic_DNA"/>
</dbReference>
<dbReference type="PANTHER" id="PTHR10046">
    <property type="entry name" value="ATP DEPENDENT LON PROTEASE FAMILY MEMBER"/>
    <property type="match status" value="1"/>
</dbReference>
<organism evidence="4 5">
    <name type="scientific">Acidocella aromatica</name>
    <dbReference type="NCBI Taxonomy" id="1303579"/>
    <lineage>
        <taxon>Bacteria</taxon>
        <taxon>Pseudomonadati</taxon>
        <taxon>Pseudomonadota</taxon>
        <taxon>Alphaproteobacteria</taxon>
        <taxon>Acetobacterales</taxon>
        <taxon>Acidocellaceae</taxon>
        <taxon>Acidocella</taxon>
    </lineage>
</organism>
<dbReference type="InterPro" id="IPR014721">
    <property type="entry name" value="Ribsml_uS5_D2-typ_fold_subgr"/>
</dbReference>
<feature type="active site" evidence="2">
    <location>
        <position position="700"/>
    </location>
</feature>
<accession>A0A840VQP8</accession>
<dbReference type="SUPFAM" id="SSF52540">
    <property type="entry name" value="P-loop containing nucleoside triphosphate hydrolases"/>
    <property type="match status" value="1"/>
</dbReference>
<reference evidence="4 5" key="1">
    <citation type="submission" date="2020-08" db="EMBL/GenBank/DDBJ databases">
        <title>Genomic Encyclopedia of Type Strains, Phase IV (KMG-IV): sequencing the most valuable type-strain genomes for metagenomic binning, comparative biology and taxonomic classification.</title>
        <authorList>
            <person name="Goeker M."/>
        </authorList>
    </citation>
    <scope>NUCLEOTIDE SEQUENCE [LARGE SCALE GENOMIC DNA]</scope>
    <source>
        <strain evidence="4 5">DSM 27026</strain>
    </source>
</reference>
<sequence length="798" mass="88035">MSDTSHPAPLPPERLRRTADLASLAFQSTAELTPFDGFTGQERALGAVRLGSAIEKPGYNLFAIGQPGLAMQQAVETMLREASAAREAPPDWVYVNNFTEPHKPVAIRLPAGRAAKLGDALRELIEDLKATLPAAFESEDYQKRRGAMDEAFQKKQAASFKELNDKAALRGLVLLRTPLGFAFAPAKNGQVVSPDEFHKWDEAARLKVEEAMHEMEKELEHIVQQMPAWEKARREEVRKLNRDTANFAVGRLIDETKAKFSDLPQVQAHFEAVRRDLVDNVGMFVGKNEGDEGPVPTTLPGGPFDRYDINVFVANDPANRGVPVVHELHPTLGNLTGRIEYLSMQGALVTNFRLIKPGALHRANGGYLLLDVRALLAEPFSWTALKRVLKRGEIVIEDASHFLGLASTVTLEPDPIPLDLKIVLFGERILYYLLAQYDPEMTEHFKILVDFEDDFERSPKNESAYAKLIAAMAMHDKLRPLQREAVGLVIEQAARLADDSGKLTLVTDQIRNLIVEADHWAAQSSRKQIEQQDVQYALDQQIWRASRIRDRDQEMILDNIALIETTGQHVGQINGLSVMELGGFRFGRPTRITCRVRPGSGNVIDIEREVKLGGPIHSKGVLILSGFLAGRYALDAPMSLFASLVFEQSYGGVEGDSASSAELYTLLSALAEAPLRQDIAVTGSINQHGEIQAIGGVNEKIEGFFDICRKRGLTGTQGVAIPASNVRHLMLRQDVVEACKAGQFAIYPIATADEGITLLTGLSAEALNSKVEQRLKAFAKIRQRFGEAETKAKPDDTP</sequence>
<dbReference type="InterPro" id="IPR027417">
    <property type="entry name" value="P-loop_NTPase"/>
</dbReference>
<comment type="caution">
    <text evidence="4">The sequence shown here is derived from an EMBL/GenBank/DDBJ whole genome shotgun (WGS) entry which is preliminary data.</text>
</comment>
<dbReference type="InterPro" id="IPR027065">
    <property type="entry name" value="Lon_Prtase"/>
</dbReference>
<dbReference type="InterPro" id="IPR041699">
    <property type="entry name" value="AAA_32"/>
</dbReference>
<feature type="domain" description="Lon proteolytic" evidence="3">
    <location>
        <begin position="567"/>
        <end position="762"/>
    </location>
</feature>
<dbReference type="GO" id="GO:0004176">
    <property type="term" value="F:ATP-dependent peptidase activity"/>
    <property type="evidence" value="ECO:0007669"/>
    <property type="project" value="UniProtKB-UniRule"/>
</dbReference>
<dbReference type="AlphaFoldDB" id="A0A840VQP8"/>
<dbReference type="PRINTS" id="PR00830">
    <property type="entry name" value="ENDOLAPTASE"/>
</dbReference>
<comment type="similarity">
    <text evidence="2">Belongs to the peptidase S16 family.</text>
</comment>
<keyword evidence="5" id="KW-1185">Reference proteome</keyword>
<dbReference type="SUPFAM" id="SSF54211">
    <property type="entry name" value="Ribosomal protein S5 domain 2-like"/>
    <property type="match status" value="1"/>
</dbReference>
<dbReference type="InterPro" id="IPR020568">
    <property type="entry name" value="Ribosomal_Su5_D2-typ_SF"/>
</dbReference>
<dbReference type="Gene3D" id="3.40.50.300">
    <property type="entry name" value="P-loop containing nucleotide triphosphate hydrolases"/>
    <property type="match status" value="2"/>
</dbReference>